<dbReference type="InterPro" id="IPR026444">
    <property type="entry name" value="Secre_tail"/>
</dbReference>
<feature type="domain" description="Secretion system C-terminal sorting" evidence="3">
    <location>
        <begin position="880"/>
        <end position="952"/>
    </location>
</feature>
<dbReference type="Proteomes" id="UP000486602">
    <property type="component" value="Unassembled WGS sequence"/>
</dbReference>
<evidence type="ECO:0000313" key="4">
    <source>
        <dbReference type="EMBL" id="NEN25645.1"/>
    </source>
</evidence>
<keyword evidence="5" id="KW-1185">Reference proteome</keyword>
<keyword evidence="1 2" id="KW-0732">Signal</keyword>
<dbReference type="Pfam" id="PF18962">
    <property type="entry name" value="Por_Secre_tail"/>
    <property type="match status" value="1"/>
</dbReference>
<evidence type="ECO:0000256" key="1">
    <source>
        <dbReference type="ARBA" id="ARBA00022729"/>
    </source>
</evidence>
<sequence>MKLFLKISLAGLIWVSFALNAVSQPCVNGISTNPYNPVNNQFLPLANQWYPGNGTDTHNPWLNQWSWYWSDGNPTIYRDNLNWDHQWPGNAPSVAMVHPYDILMPEGFEYLRPAGVHPDFYDYRWEDGWELLWMNMGYYPDGHAINNPATGSYYDNHNWDYEPLPSNAPYFAIYNRYRGILRLFANVWYSAESTFEDIDVVLRFTNDSGILNRLTGILRNASAYDIALSEPTEIKSIHAPRFHAPDLTQWIVADFQIGYDPCSCMSTGELIFDFNAFSTLDVDIVGRTVAIDVPINDTTYTTRGFLNMSEVNVGEYVPGTEIYQNMDRLAEEFEKKQRKYLEDLEEYNQTTPFSLALQKFAIKQVAKYLTGGLSSILISDSLLTWVTNDDWREATSLEDLSIGIEPQNVKNKFADKAKGLIGESVGFLSTEIFSPAPSKPTPPAVPVATLEESVYKGTIVNTSTRASAPMIIPGSLSQAWEPATPLSPHRLPVYNEVLGQVALLETPNVDFYFAPDTVTNILSYEDEGAPNGGGVTCYVTKEFRSKVDFKLKFDEELKIALSNALDFDYDQTKTYVQVNLKLGNDVEVADQYLYDSGDFNYYSEINQGTNMNLDRQFVNSNQTKLEFNSKWIPLEELNQVVFQLLYEEVFEFTGTSFNYYADECDVNDPFGMAFFDYEIDQLNIKLMHDMYFDQIGSSNVQVNTIQINTYQLYDQATGINHLADESTWSTLTANFEAYTPGEVTLGSELIDTNHPAVTSVMFNGGLVIDAQKVLITAGLNIEEGYSLTINALEEIKIVSGVQLSPSGAIDPRIHLNIKKDFYNTPVFEYADNAEVASFCSSTNYQAHIDAAAISTNNEIQDQETRKEYTKVLNERGSIQLYPNPARDQLTLRSSHLDMSVITIFDLPGKPIKQQNLQAYSRVAQINLSGIAPGTYIVRVDCGDEIFSEKLVVTK</sequence>
<evidence type="ECO:0000313" key="5">
    <source>
        <dbReference type="Proteomes" id="UP000486602"/>
    </source>
</evidence>
<protein>
    <submittedName>
        <fullName evidence="4">T9SS type A sorting domain-containing protein</fullName>
    </submittedName>
</protein>
<dbReference type="RefSeq" id="WP_163287095.1">
    <property type="nucleotide sequence ID" value="NZ_JAAGVY010000066.1"/>
</dbReference>
<evidence type="ECO:0000256" key="2">
    <source>
        <dbReference type="SAM" id="SignalP"/>
    </source>
</evidence>
<dbReference type="AlphaFoldDB" id="A0A7K3WYB3"/>
<reference evidence="4 5" key="1">
    <citation type="submission" date="2020-02" db="EMBL/GenBank/DDBJ databases">
        <title>Out from the shadows clarifying the taxonomy of the family Cryomorphaceae and related taxa by utilizing the GTDB taxonomic framework.</title>
        <authorList>
            <person name="Bowman J.P."/>
        </authorList>
    </citation>
    <scope>NUCLEOTIDE SEQUENCE [LARGE SCALE GENOMIC DNA]</scope>
    <source>
        <strain evidence="4 5">QSSC 1-22</strain>
    </source>
</reference>
<gene>
    <name evidence="4" type="ORF">G3O08_19305</name>
</gene>
<dbReference type="NCBIfam" id="TIGR04183">
    <property type="entry name" value="Por_Secre_tail"/>
    <property type="match status" value="1"/>
</dbReference>
<accession>A0A7K3WYB3</accession>
<evidence type="ECO:0000259" key="3">
    <source>
        <dbReference type="Pfam" id="PF18962"/>
    </source>
</evidence>
<feature type="chain" id="PRO_5029872012" evidence="2">
    <location>
        <begin position="22"/>
        <end position="954"/>
    </location>
</feature>
<proteinExistence type="predicted"/>
<name>A0A7K3WYB3_9FLAO</name>
<feature type="signal peptide" evidence="2">
    <location>
        <begin position="1"/>
        <end position="21"/>
    </location>
</feature>
<dbReference type="EMBL" id="JAAGVY010000066">
    <property type="protein sequence ID" value="NEN25645.1"/>
    <property type="molecule type" value="Genomic_DNA"/>
</dbReference>
<comment type="caution">
    <text evidence="4">The sequence shown here is derived from an EMBL/GenBank/DDBJ whole genome shotgun (WGS) entry which is preliminary data.</text>
</comment>
<organism evidence="4 5">
    <name type="scientific">Cryomorpha ignava</name>
    <dbReference type="NCBI Taxonomy" id="101383"/>
    <lineage>
        <taxon>Bacteria</taxon>
        <taxon>Pseudomonadati</taxon>
        <taxon>Bacteroidota</taxon>
        <taxon>Flavobacteriia</taxon>
        <taxon>Flavobacteriales</taxon>
        <taxon>Cryomorphaceae</taxon>
        <taxon>Cryomorpha</taxon>
    </lineage>
</organism>